<evidence type="ECO:0008006" key="4">
    <source>
        <dbReference type="Google" id="ProtNLM"/>
    </source>
</evidence>
<protein>
    <recommendedName>
        <fullName evidence="4">Dehydrogenase/reductase SDR family member 7</fullName>
    </recommendedName>
</protein>
<dbReference type="InterPro" id="IPR036291">
    <property type="entry name" value="NAD(P)-bd_dom_sf"/>
</dbReference>
<keyword evidence="3" id="KW-1185">Reference proteome</keyword>
<dbReference type="Proteomes" id="UP000023152">
    <property type="component" value="Unassembled WGS sequence"/>
</dbReference>
<proteinExistence type="predicted"/>
<dbReference type="OrthoDB" id="47007at2759"/>
<feature type="compositionally biased region" description="Basic and acidic residues" evidence="1">
    <location>
        <begin position="252"/>
        <end position="261"/>
    </location>
</feature>
<dbReference type="PRINTS" id="PR00081">
    <property type="entry name" value="GDHRDH"/>
</dbReference>
<dbReference type="InterPro" id="IPR002347">
    <property type="entry name" value="SDR_fam"/>
</dbReference>
<dbReference type="PANTHER" id="PTHR44269">
    <property type="entry name" value="DEHYDROGENASE/REDUCTASE SDR FAMILY MEMBER 7-RELATED"/>
    <property type="match status" value="1"/>
</dbReference>
<dbReference type="PROSITE" id="PS00061">
    <property type="entry name" value="ADH_SHORT"/>
    <property type="match status" value="1"/>
</dbReference>
<name>X6LY26_RETFI</name>
<evidence type="ECO:0000256" key="1">
    <source>
        <dbReference type="SAM" id="MobiDB-lite"/>
    </source>
</evidence>
<evidence type="ECO:0000313" key="3">
    <source>
        <dbReference type="Proteomes" id="UP000023152"/>
    </source>
</evidence>
<dbReference type="OMA" id="TMYLAQY"/>
<dbReference type="InterPro" id="IPR020904">
    <property type="entry name" value="Sc_DH/Rdtase_CS"/>
</dbReference>
<feature type="compositionally biased region" description="Polar residues" evidence="1">
    <location>
        <begin position="238"/>
        <end position="251"/>
    </location>
</feature>
<dbReference type="SUPFAM" id="SSF51735">
    <property type="entry name" value="NAD(P)-binding Rossmann-fold domains"/>
    <property type="match status" value="1"/>
</dbReference>
<gene>
    <name evidence="2" type="ORF">RFI_31759</name>
</gene>
<dbReference type="PANTHER" id="PTHR44269:SF1">
    <property type="entry name" value="DEHYDROGENASE_REDUCTASE SDR FAMILY MEMBER 7"/>
    <property type="match status" value="1"/>
</dbReference>
<dbReference type="AlphaFoldDB" id="X6LY26"/>
<reference evidence="2 3" key="1">
    <citation type="journal article" date="2013" name="Curr. Biol.">
        <title>The Genome of the Foraminiferan Reticulomyxa filosa.</title>
        <authorList>
            <person name="Glockner G."/>
            <person name="Hulsmann N."/>
            <person name="Schleicher M."/>
            <person name="Noegel A.A."/>
            <person name="Eichinger L."/>
            <person name="Gallinger C."/>
            <person name="Pawlowski J."/>
            <person name="Sierra R."/>
            <person name="Euteneuer U."/>
            <person name="Pillet L."/>
            <person name="Moustafa A."/>
            <person name="Platzer M."/>
            <person name="Groth M."/>
            <person name="Szafranski K."/>
            <person name="Schliwa M."/>
        </authorList>
    </citation>
    <scope>NUCLEOTIDE SEQUENCE [LARGE SCALE GENOMIC DNA]</scope>
</reference>
<dbReference type="Pfam" id="PF00106">
    <property type="entry name" value="adh_short"/>
    <property type="match status" value="1"/>
</dbReference>
<dbReference type="EMBL" id="ASPP01027905">
    <property type="protein sequence ID" value="ETO05635.1"/>
    <property type="molecule type" value="Genomic_DNA"/>
</dbReference>
<accession>X6LY26</accession>
<dbReference type="InterPro" id="IPR053011">
    <property type="entry name" value="SDR_family_member_7"/>
</dbReference>
<sequence>MLFVLSGLVLLVLLFFVDADYTTYILHWYRKKFLKNSFRKKTIWILGASSGIGECLAYELVKDGAHRLILSSRRQEELERVKKNCSVLNSGCDVVIRSLDAIKSINPETVQDNDAIADDLFQRYNDINIVVLNLGGSQRGLAMDTDLSLYKTVFQLNTLSVIELARTFVRAVRKRNKTSHRHLIAVTSSMAGKIGSPGQPAYTTSKHALNGLFDSLRIELAPESFRVSIVCPGPTHVTTSSTQGFGNSPDESSGRLSDDKNSKKKMSTQRCAELYATALYFNLHEAWLCQAPTLIYGYFRQYLPVLFVPLSTMFGQGQLHHYAKKKN</sequence>
<feature type="region of interest" description="Disordered" evidence="1">
    <location>
        <begin position="238"/>
        <end position="264"/>
    </location>
</feature>
<comment type="caution">
    <text evidence="2">The sequence shown here is derived from an EMBL/GenBank/DDBJ whole genome shotgun (WGS) entry which is preliminary data.</text>
</comment>
<dbReference type="Gene3D" id="3.40.50.720">
    <property type="entry name" value="NAD(P)-binding Rossmann-like Domain"/>
    <property type="match status" value="1"/>
</dbReference>
<evidence type="ECO:0000313" key="2">
    <source>
        <dbReference type="EMBL" id="ETO05635.1"/>
    </source>
</evidence>
<organism evidence="2 3">
    <name type="scientific">Reticulomyxa filosa</name>
    <dbReference type="NCBI Taxonomy" id="46433"/>
    <lineage>
        <taxon>Eukaryota</taxon>
        <taxon>Sar</taxon>
        <taxon>Rhizaria</taxon>
        <taxon>Retaria</taxon>
        <taxon>Foraminifera</taxon>
        <taxon>Monothalamids</taxon>
        <taxon>Reticulomyxidae</taxon>
        <taxon>Reticulomyxa</taxon>
    </lineage>
</organism>